<reference evidence="12" key="1">
    <citation type="submission" date="2020-06" db="EMBL/GenBank/DDBJ databases">
        <title>Draft genomic sequecing of Geomonas sp. Red745.</title>
        <authorList>
            <person name="Itoh H."/>
            <person name="Xu Z.X."/>
            <person name="Ushijima N."/>
            <person name="Masuda Y."/>
            <person name="Shiratori Y."/>
            <person name="Senoo K."/>
        </authorList>
    </citation>
    <scope>NUCLEOTIDE SEQUENCE [LARGE SCALE GENOMIC DNA]</scope>
    <source>
        <strain evidence="12">Red745</strain>
    </source>
</reference>
<proteinExistence type="inferred from homology"/>
<dbReference type="GO" id="GO:0044718">
    <property type="term" value="P:siderophore transmembrane transport"/>
    <property type="evidence" value="ECO:0007669"/>
    <property type="project" value="TreeGrafter"/>
</dbReference>
<dbReference type="PROSITE" id="PS52016">
    <property type="entry name" value="TONB_DEPENDENT_REC_3"/>
    <property type="match status" value="1"/>
</dbReference>
<dbReference type="PANTHER" id="PTHR30069:SF53">
    <property type="entry name" value="COLICIN I RECEPTOR-RELATED"/>
    <property type="match status" value="1"/>
</dbReference>
<feature type="domain" description="TonB-dependent receptor plug" evidence="10">
    <location>
        <begin position="60"/>
        <end position="163"/>
    </location>
</feature>
<evidence type="ECO:0000256" key="1">
    <source>
        <dbReference type="ARBA" id="ARBA00004571"/>
    </source>
</evidence>
<dbReference type="Pfam" id="PF07715">
    <property type="entry name" value="Plug"/>
    <property type="match status" value="1"/>
</dbReference>
<dbReference type="AlphaFoldDB" id="A0A6V8NEX7"/>
<dbReference type="Proteomes" id="UP000587586">
    <property type="component" value="Unassembled WGS sequence"/>
</dbReference>
<dbReference type="InterPro" id="IPR039426">
    <property type="entry name" value="TonB-dep_rcpt-like"/>
</dbReference>
<name>A0A6V8NEX7_9BACT</name>
<evidence type="ECO:0000256" key="8">
    <source>
        <dbReference type="PROSITE-ProRule" id="PRU01360"/>
    </source>
</evidence>
<dbReference type="SUPFAM" id="SSF56935">
    <property type="entry name" value="Porins"/>
    <property type="match status" value="1"/>
</dbReference>
<evidence type="ECO:0000313" key="12">
    <source>
        <dbReference type="Proteomes" id="UP000587586"/>
    </source>
</evidence>
<keyword evidence="6 8" id="KW-0472">Membrane</keyword>
<evidence type="ECO:0000259" key="10">
    <source>
        <dbReference type="Pfam" id="PF07715"/>
    </source>
</evidence>
<evidence type="ECO:0000256" key="7">
    <source>
        <dbReference type="ARBA" id="ARBA00023237"/>
    </source>
</evidence>
<evidence type="ECO:0000256" key="5">
    <source>
        <dbReference type="ARBA" id="ARBA00022729"/>
    </source>
</evidence>
<protein>
    <submittedName>
        <fullName evidence="11">Ligand-gated TonB-dependent outer membrane channel</fullName>
    </submittedName>
</protein>
<feature type="signal peptide" evidence="9">
    <location>
        <begin position="1"/>
        <end position="30"/>
    </location>
</feature>
<keyword evidence="12" id="KW-1185">Reference proteome</keyword>
<comment type="subcellular location">
    <subcellularLocation>
        <location evidence="1 8">Cell outer membrane</location>
        <topology evidence="1 8">Multi-pass membrane protein</topology>
    </subcellularLocation>
</comment>
<evidence type="ECO:0000256" key="2">
    <source>
        <dbReference type="ARBA" id="ARBA00022448"/>
    </source>
</evidence>
<dbReference type="EMBL" id="BLXZ01000009">
    <property type="protein sequence ID" value="GFO70364.1"/>
    <property type="molecule type" value="Genomic_DNA"/>
</dbReference>
<dbReference type="GO" id="GO:0009279">
    <property type="term" value="C:cell outer membrane"/>
    <property type="evidence" value="ECO:0007669"/>
    <property type="project" value="UniProtKB-SubCell"/>
</dbReference>
<comment type="caution">
    <text evidence="11">The sequence shown here is derived from an EMBL/GenBank/DDBJ whole genome shotgun (WGS) entry which is preliminary data.</text>
</comment>
<dbReference type="InterPro" id="IPR037066">
    <property type="entry name" value="Plug_dom_sf"/>
</dbReference>
<sequence length="620" mass="68765">MRTYVEFVRLAKISFLLITSLVMSVAGARAAGVEDREVLDLFGGDDQYVSTSRIPRPTSRIAENVTVITADQIAALNAHTLAEVLQTVPGFQLEQVRTPGSWSDVSLQGASSAHLQLLIDGVPQLDLLQNQVDPGSIGVQHIERVEIIKGAASTAWGQALGGVINVITKSPNTERQASGTLFSSIGERFTSDLHGDFTGTVQRFGYYLSAGNLHSDGLLHNTAVDKNSVYAKFNYQLPGQGLLTFGTDFYEVSRGSNETVNTHDAARSDRGYSFLNLFMPFGNQLRLDIDLRESRKNDQTWWGDYFGGVVFPYRHFKLNESTRGGGVKLTLGDQVANLVLGGEYEHDETHQWEVLVDDPSFYTNKSWDRWGVYSNGSLTLGPLTILPGIRFDQTGLSGDALSYSAGATLGLTEKTVLRGYFARGYSLPNAIWNNGPQRVITYQGGLETGEIPNLWLKGTYFYNNIWNVEVGNFDPTNPTVNLRSQVKQGFEVEAHTVPVYNFALSSGYTYIDARDRDTGLRLYDVPEHGVKLGLTYQNHPLGLTGILTGNYVRWFADPGNGARDHSTIFDLSLTQKLSPETEQSPELFFSVHNLFNDSQYLKDRWQNTGRWLEGGARFKF</sequence>
<keyword evidence="3 8" id="KW-1134">Transmembrane beta strand</keyword>
<dbReference type="GO" id="GO:0015344">
    <property type="term" value="F:siderophore uptake transmembrane transporter activity"/>
    <property type="evidence" value="ECO:0007669"/>
    <property type="project" value="TreeGrafter"/>
</dbReference>
<keyword evidence="7 8" id="KW-0998">Cell outer membrane</keyword>
<dbReference type="Gene3D" id="2.170.130.10">
    <property type="entry name" value="TonB-dependent receptor, plug domain"/>
    <property type="match status" value="1"/>
</dbReference>
<evidence type="ECO:0000256" key="9">
    <source>
        <dbReference type="SAM" id="SignalP"/>
    </source>
</evidence>
<evidence type="ECO:0000313" key="11">
    <source>
        <dbReference type="EMBL" id="GFO70364.1"/>
    </source>
</evidence>
<keyword evidence="5 9" id="KW-0732">Signal</keyword>
<feature type="chain" id="PRO_5027542580" evidence="9">
    <location>
        <begin position="31"/>
        <end position="620"/>
    </location>
</feature>
<keyword evidence="4 8" id="KW-0812">Transmembrane</keyword>
<dbReference type="InterPro" id="IPR012910">
    <property type="entry name" value="Plug_dom"/>
</dbReference>
<dbReference type="PANTHER" id="PTHR30069">
    <property type="entry name" value="TONB-DEPENDENT OUTER MEMBRANE RECEPTOR"/>
    <property type="match status" value="1"/>
</dbReference>
<evidence type="ECO:0000256" key="3">
    <source>
        <dbReference type="ARBA" id="ARBA00022452"/>
    </source>
</evidence>
<accession>A0A6V8NEX7</accession>
<evidence type="ECO:0000256" key="6">
    <source>
        <dbReference type="ARBA" id="ARBA00023136"/>
    </source>
</evidence>
<organism evidence="11 12">
    <name type="scientific">Geomonas limicola</name>
    <dbReference type="NCBI Taxonomy" id="2740186"/>
    <lineage>
        <taxon>Bacteria</taxon>
        <taxon>Pseudomonadati</taxon>
        <taxon>Thermodesulfobacteriota</taxon>
        <taxon>Desulfuromonadia</taxon>
        <taxon>Geobacterales</taxon>
        <taxon>Geobacteraceae</taxon>
        <taxon>Geomonas</taxon>
    </lineage>
</organism>
<dbReference type="InterPro" id="IPR036942">
    <property type="entry name" value="Beta-barrel_TonB_sf"/>
</dbReference>
<evidence type="ECO:0000256" key="4">
    <source>
        <dbReference type="ARBA" id="ARBA00022692"/>
    </source>
</evidence>
<dbReference type="Gene3D" id="2.40.170.20">
    <property type="entry name" value="TonB-dependent receptor, beta-barrel domain"/>
    <property type="match status" value="1"/>
</dbReference>
<comment type="similarity">
    <text evidence="8">Belongs to the TonB-dependent receptor family.</text>
</comment>
<gene>
    <name evidence="11" type="ORF">GMLC_39430</name>
</gene>
<keyword evidence="2 8" id="KW-0813">Transport</keyword>